<protein>
    <submittedName>
        <fullName evidence="2">Uncharacterized protein</fullName>
    </submittedName>
</protein>
<organism evidence="1 2">
    <name type="scientific">Ditylenchus dipsaci</name>
    <dbReference type="NCBI Taxonomy" id="166011"/>
    <lineage>
        <taxon>Eukaryota</taxon>
        <taxon>Metazoa</taxon>
        <taxon>Ecdysozoa</taxon>
        <taxon>Nematoda</taxon>
        <taxon>Chromadorea</taxon>
        <taxon>Rhabditida</taxon>
        <taxon>Tylenchina</taxon>
        <taxon>Tylenchomorpha</taxon>
        <taxon>Sphaerularioidea</taxon>
        <taxon>Anguinidae</taxon>
        <taxon>Anguininae</taxon>
        <taxon>Ditylenchus</taxon>
    </lineage>
</organism>
<sequence>MAILDGEVDTFAFTDKVKKYRRSSFRKQDGSFLFPDGSHESAFVAYFVKTWIGVTSRGARPLFAADLWNC</sequence>
<dbReference type="WBParaSite" id="jg22443">
    <property type="protein sequence ID" value="jg22443"/>
    <property type="gene ID" value="jg22443"/>
</dbReference>
<keyword evidence="1" id="KW-1185">Reference proteome</keyword>
<dbReference type="AlphaFoldDB" id="A0A915DSF9"/>
<reference evidence="2" key="1">
    <citation type="submission" date="2022-11" db="UniProtKB">
        <authorList>
            <consortium name="WormBaseParasite"/>
        </authorList>
    </citation>
    <scope>IDENTIFICATION</scope>
</reference>
<dbReference type="Proteomes" id="UP000887574">
    <property type="component" value="Unplaced"/>
</dbReference>
<name>A0A915DSF9_9BILA</name>
<evidence type="ECO:0000313" key="1">
    <source>
        <dbReference type="Proteomes" id="UP000887574"/>
    </source>
</evidence>
<evidence type="ECO:0000313" key="2">
    <source>
        <dbReference type="WBParaSite" id="jg22443"/>
    </source>
</evidence>
<proteinExistence type="predicted"/>
<accession>A0A915DSF9</accession>